<name>A0ABY8U9S0_TETOB</name>
<gene>
    <name evidence="1" type="ORF">OEZ85_009582</name>
</gene>
<organism evidence="1 2">
    <name type="scientific">Tetradesmus obliquus</name>
    <name type="common">Green alga</name>
    <name type="synonym">Acutodesmus obliquus</name>
    <dbReference type="NCBI Taxonomy" id="3088"/>
    <lineage>
        <taxon>Eukaryota</taxon>
        <taxon>Viridiplantae</taxon>
        <taxon>Chlorophyta</taxon>
        <taxon>core chlorophytes</taxon>
        <taxon>Chlorophyceae</taxon>
        <taxon>CS clade</taxon>
        <taxon>Sphaeropleales</taxon>
        <taxon>Scenedesmaceae</taxon>
        <taxon>Tetradesmus</taxon>
    </lineage>
</organism>
<protein>
    <submittedName>
        <fullName evidence="1">Uncharacterized protein</fullName>
    </submittedName>
</protein>
<keyword evidence="2" id="KW-1185">Reference proteome</keyword>
<dbReference type="EMBL" id="CP126216">
    <property type="protein sequence ID" value="WIA18104.1"/>
    <property type="molecule type" value="Genomic_DNA"/>
</dbReference>
<proteinExistence type="predicted"/>
<evidence type="ECO:0000313" key="2">
    <source>
        <dbReference type="Proteomes" id="UP001244341"/>
    </source>
</evidence>
<evidence type="ECO:0000313" key="1">
    <source>
        <dbReference type="EMBL" id="WIA18104.1"/>
    </source>
</evidence>
<reference evidence="1 2" key="1">
    <citation type="submission" date="2023-05" db="EMBL/GenBank/DDBJ databases">
        <title>A 100% complete, gapless, phased diploid assembly of the Scenedesmus obliquus UTEX 3031 genome.</title>
        <authorList>
            <person name="Biondi T.C."/>
            <person name="Hanschen E.R."/>
            <person name="Kwon T."/>
            <person name="Eng W."/>
            <person name="Kruse C.P.S."/>
            <person name="Koehler S.I."/>
            <person name="Kunde Y."/>
            <person name="Gleasner C.D."/>
            <person name="You Mak K.T."/>
            <person name="Polle J."/>
            <person name="Hovde B.T."/>
            <person name="Starkenburg S.R."/>
        </authorList>
    </citation>
    <scope>NUCLEOTIDE SEQUENCE [LARGE SCALE GENOMIC DNA]</scope>
    <source>
        <strain evidence="1 2">DOE0152z</strain>
    </source>
</reference>
<sequence>MPRVATTVAAAGFGAFSYAYVLPFWQNTRPMAAREADRPEVAGTYKLYNTNKKSKAVSGTTSKRVKAGTIRIKAK</sequence>
<accession>A0ABY8U9S0</accession>
<dbReference type="Proteomes" id="UP001244341">
    <property type="component" value="Chromosome 9b"/>
</dbReference>